<evidence type="ECO:0000313" key="2">
    <source>
        <dbReference type="Proteomes" id="UP000784294"/>
    </source>
</evidence>
<reference evidence="1" key="1">
    <citation type="submission" date="2018-11" db="EMBL/GenBank/DDBJ databases">
        <authorList>
            <consortium name="Pathogen Informatics"/>
        </authorList>
    </citation>
    <scope>NUCLEOTIDE SEQUENCE</scope>
</reference>
<protein>
    <submittedName>
        <fullName evidence="1">Uncharacterized protein</fullName>
    </submittedName>
</protein>
<evidence type="ECO:0000313" key="1">
    <source>
        <dbReference type="EMBL" id="VEL16889.1"/>
    </source>
</evidence>
<gene>
    <name evidence="1" type="ORF">PXEA_LOCUS10329</name>
</gene>
<sequence length="86" mass="9540">MGNPQIPLQLSHLLTAQASSHRPYQSLSLAPEDPLHTFLVQVFHPSPAIISHLLEALFPTLSQVFDGTHIPASLKRLLTIRILELD</sequence>
<dbReference type="AlphaFoldDB" id="A0A448WPH0"/>
<dbReference type="Proteomes" id="UP000784294">
    <property type="component" value="Unassembled WGS sequence"/>
</dbReference>
<organism evidence="1 2">
    <name type="scientific">Protopolystoma xenopodis</name>
    <dbReference type="NCBI Taxonomy" id="117903"/>
    <lineage>
        <taxon>Eukaryota</taxon>
        <taxon>Metazoa</taxon>
        <taxon>Spiralia</taxon>
        <taxon>Lophotrochozoa</taxon>
        <taxon>Platyhelminthes</taxon>
        <taxon>Monogenea</taxon>
        <taxon>Polyopisthocotylea</taxon>
        <taxon>Polystomatidea</taxon>
        <taxon>Polystomatidae</taxon>
        <taxon>Protopolystoma</taxon>
    </lineage>
</organism>
<accession>A0A448WPH0</accession>
<comment type="caution">
    <text evidence="1">The sequence shown here is derived from an EMBL/GenBank/DDBJ whole genome shotgun (WGS) entry which is preliminary data.</text>
</comment>
<keyword evidence="2" id="KW-1185">Reference proteome</keyword>
<name>A0A448WPH0_9PLAT</name>
<proteinExistence type="predicted"/>
<dbReference type="EMBL" id="CAAALY010030262">
    <property type="protein sequence ID" value="VEL16889.1"/>
    <property type="molecule type" value="Genomic_DNA"/>
</dbReference>